<dbReference type="PIRSF" id="PIRSF001220">
    <property type="entry name" value="L-ASNase_gatD"/>
    <property type="match status" value="1"/>
</dbReference>
<evidence type="ECO:0000259" key="2">
    <source>
        <dbReference type="Pfam" id="PF17763"/>
    </source>
</evidence>
<dbReference type="InterPro" id="IPR037152">
    <property type="entry name" value="L-asparaginase_N_sf"/>
</dbReference>
<dbReference type="InterPro" id="IPR041725">
    <property type="entry name" value="L-asparaginase_I"/>
</dbReference>
<sequence>MPDRARIQFLYTGGTLGMVGSPRGLEPGADVRGEIAALLRDSGLDVSSGFSEFHRTIDSSNVTPADWQQMVDHLRRHRDEYDGFVILHGTNTLAHSAAGVSYALTDFGRPVVFTGAQVPFGMAGSDAPGNVLGAVEAVISGAFASVALFFDGVLLAGARATKVSALDMRGFASPHAEPLEWRSVSVREEPDPLARPQGWKNPLPYRGHDIAVITAVPGMSAERFRAMTTPRPSAVIFRTYGAGEGPGEEEGLPEAVGELVSGGTPVVVVSQSLRARVDLGRYAAGEFLRRAGAIGAEDMTFEAVYTKLMFLLSQGVDGQHMEKWLLTDLAGEVSAPRPAR</sequence>
<dbReference type="InterPro" id="IPR006034">
    <property type="entry name" value="Asparaginase/glutaminase-like"/>
</dbReference>
<dbReference type="SMART" id="SM00870">
    <property type="entry name" value="Asparaginase"/>
    <property type="match status" value="1"/>
</dbReference>
<dbReference type="Gene3D" id="3.40.50.40">
    <property type="match status" value="1"/>
</dbReference>
<organism evidence="3 4">
    <name type="scientific">Streptomyces lonegramiae</name>
    <dbReference type="NCBI Taxonomy" id="3075524"/>
    <lineage>
        <taxon>Bacteria</taxon>
        <taxon>Bacillati</taxon>
        <taxon>Actinomycetota</taxon>
        <taxon>Actinomycetes</taxon>
        <taxon>Kitasatosporales</taxon>
        <taxon>Streptomycetaceae</taxon>
        <taxon>Streptomyces</taxon>
    </lineage>
</organism>
<dbReference type="PIRSF" id="PIRSF500176">
    <property type="entry name" value="L_ASNase"/>
    <property type="match status" value="1"/>
</dbReference>
<dbReference type="PRINTS" id="PR00139">
    <property type="entry name" value="ASNGLNASE"/>
</dbReference>
<dbReference type="InterPro" id="IPR027473">
    <property type="entry name" value="L-asparaginase_C"/>
</dbReference>
<dbReference type="EMBL" id="JAVRFD010000014">
    <property type="protein sequence ID" value="MDT0546447.1"/>
    <property type="molecule type" value="Genomic_DNA"/>
</dbReference>
<dbReference type="CDD" id="cd08963">
    <property type="entry name" value="L-asparaginase_I"/>
    <property type="match status" value="1"/>
</dbReference>
<evidence type="ECO:0000259" key="1">
    <source>
        <dbReference type="Pfam" id="PF00710"/>
    </source>
</evidence>
<dbReference type="InterPro" id="IPR040919">
    <property type="entry name" value="Asparaginase_C"/>
</dbReference>
<dbReference type="PANTHER" id="PTHR11707:SF28">
    <property type="entry name" value="60 KDA LYSOPHOSPHOLIPASE"/>
    <property type="match status" value="1"/>
</dbReference>
<gene>
    <name evidence="3" type="ORF">RND15_27605</name>
</gene>
<proteinExistence type="predicted"/>
<name>A0ABU2XKT1_9ACTN</name>
<comment type="caution">
    <text evidence="3">The sequence shown here is derived from an EMBL/GenBank/DDBJ whole genome shotgun (WGS) entry which is preliminary data.</text>
</comment>
<accession>A0ABU2XKT1</accession>
<protein>
    <submittedName>
        <fullName evidence="3">Asparaginase</fullName>
    </submittedName>
</protein>
<dbReference type="InterPro" id="IPR036152">
    <property type="entry name" value="Asp/glu_Ase-like_sf"/>
</dbReference>
<dbReference type="SFLD" id="SFLDS00057">
    <property type="entry name" value="Glutaminase/Asparaginase"/>
    <property type="match status" value="1"/>
</dbReference>
<dbReference type="Gene3D" id="3.40.50.1170">
    <property type="entry name" value="L-asparaginase, N-terminal domain"/>
    <property type="match status" value="1"/>
</dbReference>
<evidence type="ECO:0000313" key="3">
    <source>
        <dbReference type="EMBL" id="MDT0546447.1"/>
    </source>
</evidence>
<dbReference type="InterPro" id="IPR027474">
    <property type="entry name" value="L-asparaginase_N"/>
</dbReference>
<dbReference type="RefSeq" id="WP_311726918.1">
    <property type="nucleotide sequence ID" value="NZ_JAVRFD010000014.1"/>
</dbReference>
<keyword evidence="4" id="KW-1185">Reference proteome</keyword>
<feature type="domain" description="Asparaginase/glutaminase C-terminal" evidence="2">
    <location>
        <begin position="210"/>
        <end position="324"/>
    </location>
</feature>
<dbReference type="Proteomes" id="UP001180754">
    <property type="component" value="Unassembled WGS sequence"/>
</dbReference>
<dbReference type="Pfam" id="PF17763">
    <property type="entry name" value="Asparaginase_C"/>
    <property type="match status" value="1"/>
</dbReference>
<dbReference type="PROSITE" id="PS51732">
    <property type="entry name" value="ASN_GLN_ASE_3"/>
    <property type="match status" value="1"/>
</dbReference>
<reference evidence="3" key="1">
    <citation type="submission" date="2024-05" db="EMBL/GenBank/DDBJ databases">
        <title>30 novel species of actinomycetes from the DSMZ collection.</title>
        <authorList>
            <person name="Nouioui I."/>
        </authorList>
    </citation>
    <scope>NUCLEOTIDE SEQUENCE</scope>
    <source>
        <strain evidence="3">DSM 41529</strain>
    </source>
</reference>
<dbReference type="PANTHER" id="PTHR11707">
    <property type="entry name" value="L-ASPARAGINASE"/>
    <property type="match status" value="1"/>
</dbReference>
<evidence type="ECO:0000313" key="4">
    <source>
        <dbReference type="Proteomes" id="UP001180754"/>
    </source>
</evidence>
<dbReference type="Pfam" id="PF00710">
    <property type="entry name" value="Asparaginase"/>
    <property type="match status" value="1"/>
</dbReference>
<dbReference type="SUPFAM" id="SSF53774">
    <property type="entry name" value="Glutaminase/Asparaginase"/>
    <property type="match status" value="1"/>
</dbReference>
<feature type="domain" description="L-asparaginase N-terminal" evidence="1">
    <location>
        <begin position="6"/>
        <end position="181"/>
    </location>
</feature>